<comment type="caution">
    <text evidence="1">The sequence shown here is derived from an EMBL/GenBank/DDBJ whole genome shotgun (WGS) entry which is preliminary data.</text>
</comment>
<protein>
    <submittedName>
        <fullName evidence="1">Uncharacterized protein</fullName>
    </submittedName>
</protein>
<evidence type="ECO:0000313" key="1">
    <source>
        <dbReference type="EMBL" id="SOE81021.1"/>
    </source>
</evidence>
<keyword evidence="2" id="KW-1185">Reference proteome</keyword>
<dbReference type="RefSeq" id="WP_167306319.1">
    <property type="nucleotide sequence ID" value="NZ_OCSU01000002.1"/>
</dbReference>
<name>A0A7Z7I937_9BURK</name>
<dbReference type="AlphaFoldDB" id="A0A7Z7I937"/>
<reference evidence="1 2" key="1">
    <citation type="submission" date="2017-09" db="EMBL/GenBank/DDBJ databases">
        <authorList>
            <person name="Varghese N."/>
            <person name="Submissions S."/>
        </authorList>
    </citation>
    <scope>NUCLEOTIDE SEQUENCE [LARGE SCALE GENOMIC DNA]</scope>
    <source>
        <strain evidence="1 2">OK806</strain>
    </source>
</reference>
<organism evidence="1 2">
    <name type="scientific">Caballeronia arationis</name>
    <dbReference type="NCBI Taxonomy" id="1777142"/>
    <lineage>
        <taxon>Bacteria</taxon>
        <taxon>Pseudomonadati</taxon>
        <taxon>Pseudomonadota</taxon>
        <taxon>Betaproteobacteria</taxon>
        <taxon>Burkholderiales</taxon>
        <taxon>Burkholderiaceae</taxon>
        <taxon>Caballeronia</taxon>
    </lineage>
</organism>
<dbReference type="EMBL" id="OCSU01000002">
    <property type="protein sequence ID" value="SOE81021.1"/>
    <property type="molecule type" value="Genomic_DNA"/>
</dbReference>
<evidence type="ECO:0000313" key="2">
    <source>
        <dbReference type="Proteomes" id="UP000219522"/>
    </source>
</evidence>
<sequence length="48" mass="5407">MKKSAFNVFLVLLVEAVSAVVAYLEDRLTGNLRRSGGDDLWDNHPEFI</sequence>
<proteinExistence type="predicted"/>
<dbReference type="Proteomes" id="UP000219522">
    <property type="component" value="Unassembled WGS sequence"/>
</dbReference>
<gene>
    <name evidence="1" type="ORF">SAMN05446927_4275</name>
</gene>
<accession>A0A7Z7I937</accession>